<evidence type="ECO:0000256" key="5">
    <source>
        <dbReference type="ARBA" id="ARBA00022777"/>
    </source>
</evidence>
<comment type="pathway">
    <text evidence="1">Pyrimidine metabolism; UMP biosynthesis via salvage pathway; UMP from uridine: step 1/1.</text>
</comment>
<dbReference type="InterPro" id="IPR006083">
    <property type="entry name" value="PRK/URK"/>
</dbReference>
<keyword evidence="9" id="KW-1185">Reference proteome</keyword>
<evidence type="ECO:0000256" key="2">
    <source>
        <dbReference type="ARBA" id="ARBA00012137"/>
    </source>
</evidence>
<dbReference type="UniPathway" id="UPA00574">
    <property type="reaction ID" value="UER00637"/>
</dbReference>
<dbReference type="Pfam" id="PF00485">
    <property type="entry name" value="PRK"/>
    <property type="match status" value="1"/>
</dbReference>
<evidence type="ECO:0000256" key="1">
    <source>
        <dbReference type="ARBA" id="ARBA00004690"/>
    </source>
</evidence>
<evidence type="ECO:0000256" key="6">
    <source>
        <dbReference type="SAM" id="MobiDB-lite"/>
    </source>
</evidence>
<dbReference type="OrthoDB" id="738517at2759"/>
<dbReference type="EMBL" id="GG745356">
    <property type="protein sequence ID" value="KNE68294.1"/>
    <property type="molecule type" value="Genomic_DNA"/>
</dbReference>
<evidence type="ECO:0000259" key="7">
    <source>
        <dbReference type="Pfam" id="PF00485"/>
    </source>
</evidence>
<keyword evidence="5" id="KW-0418">Kinase</keyword>
<dbReference type="Proteomes" id="UP000054350">
    <property type="component" value="Unassembled WGS sequence"/>
</dbReference>
<name>A0A0L0T129_ALLM3</name>
<dbReference type="PANTHER" id="PTHR10285">
    <property type="entry name" value="URIDINE KINASE"/>
    <property type="match status" value="1"/>
</dbReference>
<dbReference type="STRING" id="578462.A0A0L0T129"/>
<dbReference type="SUPFAM" id="SSF52540">
    <property type="entry name" value="P-loop containing nucleoside triphosphate hydrolases"/>
    <property type="match status" value="1"/>
</dbReference>
<evidence type="ECO:0000313" key="9">
    <source>
        <dbReference type="Proteomes" id="UP000054350"/>
    </source>
</evidence>
<dbReference type="VEuPathDB" id="FungiDB:AMAG_12961"/>
<dbReference type="UniPathway" id="UPA00579">
    <property type="reaction ID" value="UER00640"/>
</dbReference>
<dbReference type="InterPro" id="IPR000764">
    <property type="entry name" value="Uridine_kinase-like"/>
</dbReference>
<dbReference type="PRINTS" id="PR00988">
    <property type="entry name" value="URIDINKINASE"/>
</dbReference>
<dbReference type="GO" id="GO:0044206">
    <property type="term" value="P:UMP salvage"/>
    <property type="evidence" value="ECO:0007669"/>
    <property type="project" value="UniProtKB-UniPathway"/>
</dbReference>
<dbReference type="EC" id="2.7.1.48" evidence="2"/>
<dbReference type="InterPro" id="IPR027417">
    <property type="entry name" value="P-loop_NTPase"/>
</dbReference>
<dbReference type="CDD" id="cd02023">
    <property type="entry name" value="UMPK"/>
    <property type="match status" value="1"/>
</dbReference>
<evidence type="ECO:0000256" key="3">
    <source>
        <dbReference type="ARBA" id="ARBA00022679"/>
    </source>
</evidence>
<evidence type="ECO:0000256" key="4">
    <source>
        <dbReference type="ARBA" id="ARBA00022741"/>
    </source>
</evidence>
<organism evidence="8 9">
    <name type="scientific">Allomyces macrogynus (strain ATCC 38327)</name>
    <name type="common">Allomyces javanicus var. macrogynus</name>
    <dbReference type="NCBI Taxonomy" id="578462"/>
    <lineage>
        <taxon>Eukaryota</taxon>
        <taxon>Fungi</taxon>
        <taxon>Fungi incertae sedis</taxon>
        <taxon>Blastocladiomycota</taxon>
        <taxon>Blastocladiomycetes</taxon>
        <taxon>Blastocladiales</taxon>
        <taxon>Blastocladiaceae</taxon>
        <taxon>Allomyces</taxon>
    </lineage>
</organism>
<dbReference type="OMA" id="TVKPMHE"/>
<reference evidence="8 9" key="1">
    <citation type="submission" date="2009-11" db="EMBL/GenBank/DDBJ databases">
        <title>Annotation of Allomyces macrogynus ATCC 38327.</title>
        <authorList>
            <consortium name="The Broad Institute Genome Sequencing Platform"/>
            <person name="Russ C."/>
            <person name="Cuomo C."/>
            <person name="Burger G."/>
            <person name="Gray M.W."/>
            <person name="Holland P.W.H."/>
            <person name="King N."/>
            <person name="Lang F.B.F."/>
            <person name="Roger A.J."/>
            <person name="Ruiz-Trillo I."/>
            <person name="Young S.K."/>
            <person name="Zeng Q."/>
            <person name="Gargeya S."/>
            <person name="Fitzgerald M."/>
            <person name="Haas B."/>
            <person name="Abouelleil A."/>
            <person name="Alvarado L."/>
            <person name="Arachchi H.M."/>
            <person name="Berlin A."/>
            <person name="Chapman S.B."/>
            <person name="Gearin G."/>
            <person name="Goldberg J."/>
            <person name="Griggs A."/>
            <person name="Gujja S."/>
            <person name="Hansen M."/>
            <person name="Heiman D."/>
            <person name="Howarth C."/>
            <person name="Larimer J."/>
            <person name="Lui A."/>
            <person name="MacDonald P.J.P."/>
            <person name="McCowen C."/>
            <person name="Montmayeur A."/>
            <person name="Murphy C."/>
            <person name="Neiman D."/>
            <person name="Pearson M."/>
            <person name="Priest M."/>
            <person name="Roberts A."/>
            <person name="Saif S."/>
            <person name="Shea T."/>
            <person name="Sisk P."/>
            <person name="Stolte C."/>
            <person name="Sykes S."/>
            <person name="Wortman J."/>
            <person name="Nusbaum C."/>
            <person name="Birren B."/>
        </authorList>
    </citation>
    <scope>NUCLEOTIDE SEQUENCE [LARGE SCALE GENOMIC DNA]</scope>
    <source>
        <strain evidence="8 9">ATCC 38327</strain>
    </source>
</reference>
<dbReference type="GO" id="GO:0004849">
    <property type="term" value="F:uridine kinase activity"/>
    <property type="evidence" value="ECO:0007669"/>
    <property type="project" value="UniProtKB-EC"/>
</dbReference>
<keyword evidence="4" id="KW-0547">Nucleotide-binding</keyword>
<keyword evidence="3" id="KW-0808">Transferase</keyword>
<dbReference type="GO" id="GO:0005524">
    <property type="term" value="F:ATP binding"/>
    <property type="evidence" value="ECO:0007669"/>
    <property type="project" value="InterPro"/>
</dbReference>
<dbReference type="Gene3D" id="3.40.50.300">
    <property type="entry name" value="P-loop containing nucleotide triphosphate hydrolases"/>
    <property type="match status" value="1"/>
</dbReference>
<protein>
    <recommendedName>
        <fullName evidence="2">uridine/cytidine kinase</fullName>
        <ecNumber evidence="2">2.7.1.48</ecNumber>
    </recommendedName>
</protein>
<accession>A0A0L0T129</accession>
<sequence>MNFPFIIGVAGGSASGKKEVCAYITESLSEKHPRLHRRMATVSLSDFYRPLTADEVELANEGNFNFDHPDAFDWKLLEAFLNDVVAHRQTQVPKFDLVERKRIGYEPFPPTDIILLEGILVLYKRKIRDLQSMHLFVDLDSDARLAATVHRDTVGGNGRQVKPLETILNQWIRFVKPAFEDFVLPTKKHADIIIPRGASNRIALTILLQHIDDLLITLANVNPLQSPTNSEQNLHHAAHPNRGSIAASLASLSLMSGPHPGTTSAIAAADSEPVSAESSARGTPRRVPSVQMLAGVSHGGVAVLDAAAVRERNEPYGEVPN</sequence>
<dbReference type="GO" id="GO:0044211">
    <property type="term" value="P:CTP salvage"/>
    <property type="evidence" value="ECO:0007669"/>
    <property type="project" value="UniProtKB-UniPathway"/>
</dbReference>
<dbReference type="AlphaFoldDB" id="A0A0L0T129"/>
<evidence type="ECO:0000313" key="8">
    <source>
        <dbReference type="EMBL" id="KNE68294.1"/>
    </source>
</evidence>
<feature type="region of interest" description="Disordered" evidence="6">
    <location>
        <begin position="261"/>
        <end position="287"/>
    </location>
</feature>
<dbReference type="eggNOG" id="KOG4203">
    <property type="taxonomic scope" value="Eukaryota"/>
</dbReference>
<proteinExistence type="predicted"/>
<feature type="domain" description="Phosphoribulokinase/uridine kinase" evidence="7">
    <location>
        <begin position="6"/>
        <end position="202"/>
    </location>
</feature>
<gene>
    <name evidence="8" type="ORF">AMAG_12961</name>
</gene>
<reference evidence="9" key="2">
    <citation type="submission" date="2009-11" db="EMBL/GenBank/DDBJ databases">
        <title>The Genome Sequence of Allomyces macrogynus strain ATCC 38327.</title>
        <authorList>
            <consortium name="The Broad Institute Genome Sequencing Platform"/>
            <person name="Russ C."/>
            <person name="Cuomo C."/>
            <person name="Shea T."/>
            <person name="Young S.K."/>
            <person name="Zeng Q."/>
            <person name="Koehrsen M."/>
            <person name="Haas B."/>
            <person name="Borodovsky M."/>
            <person name="Guigo R."/>
            <person name="Alvarado L."/>
            <person name="Berlin A."/>
            <person name="Borenstein D."/>
            <person name="Chen Z."/>
            <person name="Engels R."/>
            <person name="Freedman E."/>
            <person name="Gellesch M."/>
            <person name="Goldberg J."/>
            <person name="Griggs A."/>
            <person name="Gujja S."/>
            <person name="Heiman D."/>
            <person name="Hepburn T."/>
            <person name="Howarth C."/>
            <person name="Jen D."/>
            <person name="Larson L."/>
            <person name="Lewis B."/>
            <person name="Mehta T."/>
            <person name="Park D."/>
            <person name="Pearson M."/>
            <person name="Roberts A."/>
            <person name="Saif S."/>
            <person name="Shenoy N."/>
            <person name="Sisk P."/>
            <person name="Stolte C."/>
            <person name="Sykes S."/>
            <person name="Walk T."/>
            <person name="White J."/>
            <person name="Yandava C."/>
            <person name="Burger G."/>
            <person name="Gray M.W."/>
            <person name="Holland P.W.H."/>
            <person name="King N."/>
            <person name="Lang F.B.F."/>
            <person name="Roger A.J."/>
            <person name="Ruiz-Trillo I."/>
            <person name="Lander E."/>
            <person name="Nusbaum C."/>
        </authorList>
    </citation>
    <scope>NUCLEOTIDE SEQUENCE [LARGE SCALE GENOMIC DNA]</scope>
    <source>
        <strain evidence="9">ATCC 38327</strain>
    </source>
</reference>